<dbReference type="EMBL" id="FQNC01000068">
    <property type="protein sequence ID" value="SGZ06699.1"/>
    <property type="molecule type" value="Genomic_DNA"/>
</dbReference>
<keyword evidence="2" id="KW-1185">Reference proteome</keyword>
<name>A0A2X0ML51_9BASI</name>
<reference evidence="1 2" key="1">
    <citation type="submission" date="2016-11" db="EMBL/GenBank/DDBJ databases">
        <authorList>
            <person name="Jaros S."/>
            <person name="Januszkiewicz K."/>
            <person name="Wedrychowicz H."/>
        </authorList>
    </citation>
    <scope>NUCLEOTIDE SEQUENCE [LARGE SCALE GENOMIC DNA]</scope>
</reference>
<gene>
    <name evidence="1" type="primary">BQ5605_C031g10962</name>
    <name evidence="1" type="ORF">BQ5605_C031G10962</name>
</gene>
<evidence type="ECO:0000313" key="1">
    <source>
        <dbReference type="EMBL" id="SGZ06699.1"/>
    </source>
</evidence>
<protein>
    <submittedName>
        <fullName evidence="1">BQ5605_C031g10962 protein</fullName>
    </submittedName>
</protein>
<dbReference type="AlphaFoldDB" id="A0A2X0ML51"/>
<dbReference type="Proteomes" id="UP000249464">
    <property type="component" value="Unassembled WGS sequence"/>
</dbReference>
<organism evidence="1 2">
    <name type="scientific">Microbotryum silenes-dioicae</name>
    <dbReference type="NCBI Taxonomy" id="796604"/>
    <lineage>
        <taxon>Eukaryota</taxon>
        <taxon>Fungi</taxon>
        <taxon>Dikarya</taxon>
        <taxon>Basidiomycota</taxon>
        <taxon>Pucciniomycotina</taxon>
        <taxon>Microbotryomycetes</taxon>
        <taxon>Microbotryales</taxon>
        <taxon>Microbotryaceae</taxon>
        <taxon>Microbotryum</taxon>
    </lineage>
</organism>
<proteinExistence type="predicted"/>
<evidence type="ECO:0000313" key="2">
    <source>
        <dbReference type="Proteomes" id="UP000249464"/>
    </source>
</evidence>
<accession>A0A2X0ML51</accession>
<sequence>MLRLHLPPQGGSDLDHCAFEPEEDLQNDLLYEILVQIVAGIMRDRSAALQWPEQDLDPNNDDHCELAFGLVTHAYAGESRT</sequence>